<name>A0A183L0Y9_9TREM</name>
<accession>A0A183L0Y9</accession>
<keyword evidence="3" id="KW-1185">Reference proteome</keyword>
<sequence length="33" mass="3706">LTWHISSIDGPTDVLRTPTFNERTNHLGATRAK</sequence>
<gene>
    <name evidence="2" type="ORF">SCUD_LOCUS20988</name>
</gene>
<organism evidence="4">
    <name type="scientific">Schistosoma curassoni</name>
    <dbReference type="NCBI Taxonomy" id="6186"/>
    <lineage>
        <taxon>Eukaryota</taxon>
        <taxon>Metazoa</taxon>
        <taxon>Spiralia</taxon>
        <taxon>Lophotrochozoa</taxon>
        <taxon>Platyhelminthes</taxon>
        <taxon>Trematoda</taxon>
        <taxon>Digenea</taxon>
        <taxon>Strigeidida</taxon>
        <taxon>Schistosomatoidea</taxon>
        <taxon>Schistosomatidae</taxon>
        <taxon>Schistosoma</taxon>
    </lineage>
</organism>
<evidence type="ECO:0000313" key="2">
    <source>
        <dbReference type="EMBL" id="VDP73975.1"/>
    </source>
</evidence>
<protein>
    <submittedName>
        <fullName evidence="4">Osmotically inducible protein C</fullName>
    </submittedName>
</protein>
<feature type="region of interest" description="Disordered" evidence="1">
    <location>
        <begin position="14"/>
        <end position="33"/>
    </location>
</feature>
<dbReference type="AlphaFoldDB" id="A0A183L0Y9"/>
<proteinExistence type="predicted"/>
<reference evidence="2 3" key="2">
    <citation type="submission" date="2018-11" db="EMBL/GenBank/DDBJ databases">
        <authorList>
            <consortium name="Pathogen Informatics"/>
        </authorList>
    </citation>
    <scope>NUCLEOTIDE SEQUENCE [LARGE SCALE GENOMIC DNA]</scope>
    <source>
        <strain evidence="2">Dakar</strain>
        <strain evidence="3">Dakar, Senegal</strain>
    </source>
</reference>
<reference evidence="4" key="1">
    <citation type="submission" date="2016-06" db="UniProtKB">
        <authorList>
            <consortium name="WormBaseParasite"/>
        </authorList>
    </citation>
    <scope>IDENTIFICATION</scope>
</reference>
<dbReference type="Proteomes" id="UP000279833">
    <property type="component" value="Unassembled WGS sequence"/>
</dbReference>
<dbReference type="WBParaSite" id="SCUD_0002099101-mRNA-1">
    <property type="protein sequence ID" value="SCUD_0002099101-mRNA-1"/>
    <property type="gene ID" value="SCUD_0002099101"/>
</dbReference>
<dbReference type="EMBL" id="UZAK01045471">
    <property type="protein sequence ID" value="VDP73975.1"/>
    <property type="molecule type" value="Genomic_DNA"/>
</dbReference>
<evidence type="ECO:0000313" key="3">
    <source>
        <dbReference type="Proteomes" id="UP000279833"/>
    </source>
</evidence>
<evidence type="ECO:0000313" key="4">
    <source>
        <dbReference type="WBParaSite" id="SCUD_0002099101-mRNA-1"/>
    </source>
</evidence>
<evidence type="ECO:0000256" key="1">
    <source>
        <dbReference type="SAM" id="MobiDB-lite"/>
    </source>
</evidence>